<gene>
    <name evidence="1" type="ORF">DXC78_05960</name>
</gene>
<dbReference type="EMBL" id="QUSK01000011">
    <property type="protein sequence ID" value="RGD76575.1"/>
    <property type="molecule type" value="Genomic_DNA"/>
</dbReference>
<protein>
    <submittedName>
        <fullName evidence="1">Uncharacterized protein</fullName>
    </submittedName>
</protein>
<evidence type="ECO:0000313" key="2">
    <source>
        <dbReference type="Proteomes" id="UP000260721"/>
    </source>
</evidence>
<dbReference type="RefSeq" id="WP_117446178.1">
    <property type="nucleotide sequence ID" value="NZ_JADNBU010000027.1"/>
</dbReference>
<dbReference type="InterPro" id="IPR032580">
    <property type="entry name" value="SatD"/>
</dbReference>
<dbReference type="Pfam" id="PF16264">
    <property type="entry name" value="SatD"/>
    <property type="match status" value="1"/>
</dbReference>
<accession>A0A3E3E5G9</accession>
<dbReference type="STRING" id="1123313.GCA_000420345_02008"/>
<name>A0A3E3E5G9_9FIRM</name>
<dbReference type="AlphaFoldDB" id="A0A3E3E5G9"/>
<reference evidence="1 2" key="1">
    <citation type="submission" date="2018-08" db="EMBL/GenBank/DDBJ databases">
        <title>A genome reference for cultivated species of the human gut microbiota.</title>
        <authorList>
            <person name="Zou Y."/>
            <person name="Xue W."/>
            <person name="Luo G."/>
        </authorList>
    </citation>
    <scope>NUCLEOTIDE SEQUENCE [LARGE SCALE GENOMIC DNA]</scope>
    <source>
        <strain evidence="1 2">TF08-11</strain>
    </source>
</reference>
<proteinExistence type="predicted"/>
<dbReference type="Proteomes" id="UP000260721">
    <property type="component" value="Unassembled WGS sequence"/>
</dbReference>
<comment type="caution">
    <text evidence="1">The sequence shown here is derived from an EMBL/GenBank/DDBJ whole genome shotgun (WGS) entry which is preliminary data.</text>
</comment>
<sequence length="163" mass="19101">MDSKNIEHRQEVQTNLLNTLDRINSKYCQSIVSKFKITLEDEFEGLMSVNADWICIINELFFSLHPTKIRFGVGVGNITTQIQKMNIQEMDGPAFHLARKAIEQLAKEKQKYRGNINYFKIYTHDQLKTEIMNNTLSLLSILYCSYTSRQVEILHAYMNREMN</sequence>
<evidence type="ECO:0000313" key="1">
    <source>
        <dbReference type="EMBL" id="RGD76575.1"/>
    </source>
</evidence>
<organism evidence="1 2">
    <name type="scientific">Faecalicoccus pleomorphus</name>
    <dbReference type="NCBI Taxonomy" id="1323"/>
    <lineage>
        <taxon>Bacteria</taxon>
        <taxon>Bacillati</taxon>
        <taxon>Bacillota</taxon>
        <taxon>Erysipelotrichia</taxon>
        <taxon>Erysipelotrichales</taxon>
        <taxon>Erysipelotrichaceae</taxon>
        <taxon>Faecalicoccus</taxon>
    </lineage>
</organism>